<dbReference type="EMBL" id="BSXW01000445">
    <property type="protein sequence ID" value="GMF22566.1"/>
    <property type="molecule type" value="Genomic_DNA"/>
</dbReference>
<proteinExistence type="predicted"/>
<gene>
    <name evidence="2" type="ORF">Plil01_000902400</name>
</gene>
<sequence>MSDSPTSPGLNGSLQPRQLKKRKPTYLVRREEAKALEDQVHALQKQLAALQEAKDSNNIALIAAKNEMMRASLHSQQLAMASLQSMMFHHVSNQSENPLYTYIHLPQQRAARRETLVDMKDDKLLQCYNYLMARSGNLNMVKDHYAGDKYEDANGNLVCHRFDVTHFRGLKSLKQVYDALVFFMFNMEISISETLGDITVRDDYDSINDGAYISNHRLISNHESGVTSEANTATFAQYFDGPNQ</sequence>
<reference evidence="2" key="1">
    <citation type="submission" date="2023-04" db="EMBL/GenBank/DDBJ databases">
        <title>Phytophthora lilii NBRC 32176.</title>
        <authorList>
            <person name="Ichikawa N."/>
            <person name="Sato H."/>
            <person name="Tonouchi N."/>
        </authorList>
    </citation>
    <scope>NUCLEOTIDE SEQUENCE</scope>
    <source>
        <strain evidence="2">NBRC 32176</strain>
    </source>
</reference>
<dbReference type="OrthoDB" id="166524at2759"/>
<keyword evidence="3" id="KW-1185">Reference proteome</keyword>
<evidence type="ECO:0000256" key="1">
    <source>
        <dbReference type="SAM" id="MobiDB-lite"/>
    </source>
</evidence>
<feature type="compositionally biased region" description="Polar residues" evidence="1">
    <location>
        <begin position="1"/>
        <end position="16"/>
    </location>
</feature>
<organism evidence="2 3">
    <name type="scientific">Phytophthora lilii</name>
    <dbReference type="NCBI Taxonomy" id="2077276"/>
    <lineage>
        <taxon>Eukaryota</taxon>
        <taxon>Sar</taxon>
        <taxon>Stramenopiles</taxon>
        <taxon>Oomycota</taxon>
        <taxon>Peronosporomycetes</taxon>
        <taxon>Peronosporales</taxon>
        <taxon>Peronosporaceae</taxon>
        <taxon>Phytophthora</taxon>
    </lineage>
</organism>
<dbReference type="AlphaFoldDB" id="A0A9W6TYP4"/>
<accession>A0A9W6TYP4</accession>
<comment type="caution">
    <text evidence="2">The sequence shown here is derived from an EMBL/GenBank/DDBJ whole genome shotgun (WGS) entry which is preliminary data.</text>
</comment>
<name>A0A9W6TYP4_9STRA</name>
<evidence type="ECO:0000313" key="3">
    <source>
        <dbReference type="Proteomes" id="UP001165083"/>
    </source>
</evidence>
<feature type="region of interest" description="Disordered" evidence="1">
    <location>
        <begin position="1"/>
        <end position="24"/>
    </location>
</feature>
<protein>
    <submittedName>
        <fullName evidence="2">Unnamed protein product</fullName>
    </submittedName>
</protein>
<dbReference type="Proteomes" id="UP001165083">
    <property type="component" value="Unassembled WGS sequence"/>
</dbReference>
<evidence type="ECO:0000313" key="2">
    <source>
        <dbReference type="EMBL" id="GMF22566.1"/>
    </source>
</evidence>